<dbReference type="InterPro" id="IPR053164">
    <property type="entry name" value="IS1016-like_transposase"/>
</dbReference>
<dbReference type="InterPro" id="IPR024442">
    <property type="entry name" value="Transposase_Zn_ribbon"/>
</dbReference>
<protein>
    <submittedName>
        <fullName evidence="3">IS1595-like element ISAar1 family transposase</fullName>
    </submittedName>
</protein>
<dbReference type="Proteomes" id="UP000235739">
    <property type="component" value="Unassembled WGS sequence"/>
</dbReference>
<evidence type="ECO:0000313" key="3">
    <source>
        <dbReference type="EMBL" id="PMQ19021.1"/>
    </source>
</evidence>
<dbReference type="SMART" id="SM01126">
    <property type="entry name" value="DDE_Tnp_IS1595"/>
    <property type="match status" value="1"/>
</dbReference>
<dbReference type="Pfam" id="PF12762">
    <property type="entry name" value="DDE_Tnp_IS1595"/>
    <property type="match status" value="1"/>
</dbReference>
<dbReference type="EMBL" id="PNQX01000003">
    <property type="protein sequence ID" value="PMQ19021.1"/>
    <property type="molecule type" value="Genomic_DNA"/>
</dbReference>
<accession>A0A2N7RYS2</accession>
<dbReference type="PANTHER" id="PTHR47163">
    <property type="entry name" value="DDE_TNP_IS1595 DOMAIN-CONTAINING PROTEIN"/>
    <property type="match status" value="1"/>
</dbReference>
<dbReference type="EMBL" id="PNQX01000001">
    <property type="protein sequence ID" value="PMQ21514.1"/>
    <property type="molecule type" value="Genomic_DNA"/>
</dbReference>
<reference evidence="3 6" key="1">
    <citation type="journal article" date="2017" name="Elife">
        <title>Extensive horizontal gene transfer in cheese-associated bacteria.</title>
        <authorList>
            <person name="Bonham K.S."/>
            <person name="Wolfe B.E."/>
            <person name="Dutton R.J."/>
        </authorList>
    </citation>
    <scope>NUCLEOTIDE SEQUENCE [LARGE SCALE GENOMIC DNA]</scope>
    <source>
        <strain evidence="3 6">JB182</strain>
    </source>
</reference>
<sequence>MTQPTPESTGNRPLAGRDYPADLAQLLAWFSDDESCVDYLQWLRWPEGICCPRCLSAFVNNEPDNRFRCKKCWYRFSATAGTIFDKTRTPLTVWFQTAWLMTAGKSGVCAAHLHRVLPISSYQTAWSMLGKLRSVMSTQDSSLLSGRVEVDESFFGGHRPGRTGRGAAGKTLVAGAIEIADDGWGRARLAIIPDASAASLREFITANIAPGSTIVSDGWRGYGNAVEGYAHEPVSVWKSGLEAHASLPAVHRLFALVKRMIEGTYQGSGSVGHLQEYLDEFVFRFNRRHSTHRGLVFMRLLERAVKRGPVTYRNLVRKPEPKAVHPRGVSGPHALPGSMEREASERPWRSPRATLE</sequence>
<name>A0A2N7RYS2_9MICC</name>
<dbReference type="NCBIfam" id="NF033547">
    <property type="entry name" value="transpos_IS1595"/>
    <property type="match status" value="1"/>
</dbReference>
<dbReference type="EMBL" id="PNQX01000001">
    <property type="protein sequence ID" value="PMQ21211.1"/>
    <property type="molecule type" value="Genomic_DNA"/>
</dbReference>
<feature type="region of interest" description="Disordered" evidence="1">
    <location>
        <begin position="316"/>
        <end position="356"/>
    </location>
</feature>
<evidence type="ECO:0000313" key="4">
    <source>
        <dbReference type="EMBL" id="PMQ21211.1"/>
    </source>
</evidence>
<comment type="caution">
    <text evidence="3">The sequence shown here is derived from an EMBL/GenBank/DDBJ whole genome shotgun (WGS) entry which is preliminary data.</text>
</comment>
<gene>
    <name evidence="4" type="ORF">CIK84_06495</name>
    <name evidence="5" type="ORF">CIK84_08215</name>
    <name evidence="3" type="ORF">CIK84_16875</name>
</gene>
<evidence type="ECO:0000313" key="5">
    <source>
        <dbReference type="EMBL" id="PMQ21514.1"/>
    </source>
</evidence>
<organism evidence="3 6">
    <name type="scientific">Glutamicibacter arilaitensis</name>
    <dbReference type="NCBI Taxonomy" id="256701"/>
    <lineage>
        <taxon>Bacteria</taxon>
        <taxon>Bacillati</taxon>
        <taxon>Actinomycetota</taxon>
        <taxon>Actinomycetes</taxon>
        <taxon>Micrococcales</taxon>
        <taxon>Micrococcaceae</taxon>
        <taxon>Glutamicibacter</taxon>
    </lineage>
</organism>
<evidence type="ECO:0000313" key="6">
    <source>
        <dbReference type="Proteomes" id="UP000235739"/>
    </source>
</evidence>
<dbReference type="AlphaFoldDB" id="A0A2N7RYS2"/>
<dbReference type="Pfam" id="PF12760">
    <property type="entry name" value="Zn_ribbon_IS1595"/>
    <property type="match status" value="1"/>
</dbReference>
<dbReference type="PANTHER" id="PTHR47163:SF2">
    <property type="entry name" value="SI:DKEY-17M8.2"/>
    <property type="match status" value="1"/>
</dbReference>
<dbReference type="RefSeq" id="WP_102597843.1">
    <property type="nucleotide sequence ID" value="NZ_JBQDJG010000054.1"/>
</dbReference>
<feature type="compositionally biased region" description="Basic and acidic residues" evidence="1">
    <location>
        <begin position="339"/>
        <end position="348"/>
    </location>
</feature>
<feature type="domain" description="ISXO2-like transposase" evidence="2">
    <location>
        <begin position="143"/>
        <end position="286"/>
    </location>
</feature>
<proteinExistence type="predicted"/>
<evidence type="ECO:0000259" key="2">
    <source>
        <dbReference type="SMART" id="SM01126"/>
    </source>
</evidence>
<dbReference type="InterPro" id="IPR024445">
    <property type="entry name" value="Tnp_ISXO2-like"/>
</dbReference>
<evidence type="ECO:0000256" key="1">
    <source>
        <dbReference type="SAM" id="MobiDB-lite"/>
    </source>
</evidence>